<gene>
    <name evidence="9" type="primary">acpS_23</name>
    <name evidence="9" type="ORF">SDC9_158141</name>
</gene>
<keyword evidence="7" id="KW-0275">Fatty acid biosynthesis</keyword>
<feature type="domain" description="4'-phosphopantetheinyl transferase" evidence="8">
    <location>
        <begin position="14"/>
        <end position="113"/>
    </location>
</feature>
<keyword evidence="5" id="KW-0460">Magnesium</keyword>
<keyword evidence="4" id="KW-0276">Fatty acid metabolism</keyword>
<dbReference type="InterPro" id="IPR008278">
    <property type="entry name" value="4-PPantetheinyl_Trfase_dom"/>
</dbReference>
<evidence type="ECO:0000313" key="9">
    <source>
        <dbReference type="EMBL" id="MPN10844.1"/>
    </source>
</evidence>
<dbReference type="GO" id="GO:0008897">
    <property type="term" value="F:holo-[acyl-carrier-protein] synthase activity"/>
    <property type="evidence" value="ECO:0007669"/>
    <property type="project" value="UniProtKB-EC"/>
</dbReference>
<dbReference type="HAMAP" id="MF_00101">
    <property type="entry name" value="AcpS"/>
    <property type="match status" value="1"/>
</dbReference>
<dbReference type="InterPro" id="IPR002582">
    <property type="entry name" value="ACPS"/>
</dbReference>
<evidence type="ECO:0000256" key="5">
    <source>
        <dbReference type="ARBA" id="ARBA00022842"/>
    </source>
</evidence>
<dbReference type="GO" id="GO:0006633">
    <property type="term" value="P:fatty acid biosynthetic process"/>
    <property type="evidence" value="ECO:0007669"/>
    <property type="project" value="UniProtKB-KW"/>
</dbReference>
<name>A0A645FEC0_9ZZZZ</name>
<dbReference type="GO" id="GO:0000287">
    <property type="term" value="F:magnesium ion binding"/>
    <property type="evidence" value="ECO:0007669"/>
    <property type="project" value="InterPro"/>
</dbReference>
<evidence type="ECO:0000256" key="3">
    <source>
        <dbReference type="ARBA" id="ARBA00022723"/>
    </source>
</evidence>
<dbReference type="NCBIfam" id="TIGR00556">
    <property type="entry name" value="pantethn_trn"/>
    <property type="match status" value="1"/>
</dbReference>
<dbReference type="NCBIfam" id="TIGR00516">
    <property type="entry name" value="acpS"/>
    <property type="match status" value="1"/>
</dbReference>
<keyword evidence="3" id="KW-0479">Metal-binding</keyword>
<dbReference type="EC" id="2.7.8.7" evidence="9"/>
<protein>
    <submittedName>
        <fullName evidence="9">Holo-[acyl-carrier-protein] synthase</fullName>
        <ecNumber evidence="9">2.7.8.7</ecNumber>
    </submittedName>
</protein>
<dbReference type="SUPFAM" id="SSF56214">
    <property type="entry name" value="4'-phosphopantetheinyl transferase"/>
    <property type="match status" value="1"/>
</dbReference>
<dbReference type="AlphaFoldDB" id="A0A645FEC0"/>
<comment type="caution">
    <text evidence="9">The sequence shown here is derived from an EMBL/GenBank/DDBJ whole genome shotgun (WGS) entry which is preliminary data.</text>
</comment>
<accession>A0A645FEC0</accession>
<dbReference type="EMBL" id="VSSQ01057027">
    <property type="protein sequence ID" value="MPN10844.1"/>
    <property type="molecule type" value="Genomic_DNA"/>
</dbReference>
<evidence type="ECO:0000256" key="6">
    <source>
        <dbReference type="ARBA" id="ARBA00023098"/>
    </source>
</evidence>
<keyword evidence="1" id="KW-0444">Lipid biosynthesis</keyword>
<evidence type="ECO:0000256" key="1">
    <source>
        <dbReference type="ARBA" id="ARBA00022516"/>
    </source>
</evidence>
<dbReference type="Pfam" id="PF01648">
    <property type="entry name" value="ACPS"/>
    <property type="match status" value="1"/>
</dbReference>
<keyword evidence="2 9" id="KW-0808">Transferase</keyword>
<evidence type="ECO:0000256" key="7">
    <source>
        <dbReference type="ARBA" id="ARBA00023160"/>
    </source>
</evidence>
<keyword evidence="6" id="KW-0443">Lipid metabolism</keyword>
<dbReference type="InterPro" id="IPR037143">
    <property type="entry name" value="4-PPantetheinyl_Trfase_dom_sf"/>
</dbReference>
<proteinExistence type="inferred from homology"/>
<dbReference type="Gene3D" id="3.90.470.20">
    <property type="entry name" value="4'-phosphopantetheinyl transferase domain"/>
    <property type="match status" value="1"/>
</dbReference>
<evidence type="ECO:0000256" key="4">
    <source>
        <dbReference type="ARBA" id="ARBA00022832"/>
    </source>
</evidence>
<reference evidence="9" key="1">
    <citation type="submission" date="2019-08" db="EMBL/GenBank/DDBJ databases">
        <authorList>
            <person name="Kucharzyk K."/>
            <person name="Murdoch R.W."/>
            <person name="Higgins S."/>
            <person name="Loffler F."/>
        </authorList>
    </citation>
    <scope>NUCLEOTIDE SEQUENCE</scope>
</reference>
<evidence type="ECO:0000259" key="8">
    <source>
        <dbReference type="Pfam" id="PF01648"/>
    </source>
</evidence>
<sequence length="146" mass="16071">MVLSYKGGGNVIIGVGVDIVEIRRIKAALEKSENFLERVFTHEEIEYLRGRNLRPEYIAGRFAAKEAVSKALGTGFRGFSLKDIIIESTTLGKPIVVLKGKASLIAKKQGDYNLQLSISHGEDNAIAYAVLEVNSNGKNLEYTKEE</sequence>
<organism evidence="9">
    <name type="scientific">bioreactor metagenome</name>
    <dbReference type="NCBI Taxonomy" id="1076179"/>
    <lineage>
        <taxon>unclassified sequences</taxon>
        <taxon>metagenomes</taxon>
        <taxon>ecological metagenomes</taxon>
    </lineage>
</organism>
<dbReference type="InterPro" id="IPR004568">
    <property type="entry name" value="Ppantetheine-prot_Trfase_dom"/>
</dbReference>
<evidence type="ECO:0000256" key="2">
    <source>
        <dbReference type="ARBA" id="ARBA00022679"/>
    </source>
</evidence>